<dbReference type="AlphaFoldDB" id="A0A562MAN4"/>
<gene>
    <name evidence="2" type="ORF">IQ31_03964</name>
</gene>
<accession>A0A562MAN4</accession>
<dbReference type="EMBL" id="VLKR01000024">
    <property type="protein sequence ID" value="TWI16985.1"/>
    <property type="molecule type" value="Genomic_DNA"/>
</dbReference>
<reference evidence="2 3" key="1">
    <citation type="journal article" date="2015" name="Stand. Genomic Sci.">
        <title>Genomic Encyclopedia of Bacterial and Archaeal Type Strains, Phase III: the genomes of soil and plant-associated and newly described type strains.</title>
        <authorList>
            <person name="Whitman W.B."/>
            <person name="Woyke T."/>
            <person name="Klenk H.P."/>
            <person name="Zhou Y."/>
            <person name="Lilburn T.G."/>
            <person name="Beck B.J."/>
            <person name="De Vos P."/>
            <person name="Vandamme P."/>
            <person name="Eisen J.A."/>
            <person name="Garrity G."/>
            <person name="Hugenholtz P."/>
            <person name="Kyrpides N.C."/>
        </authorList>
    </citation>
    <scope>NUCLEOTIDE SEQUENCE [LARGE SCALE GENOMIC DNA]</scope>
    <source>
        <strain evidence="2 3">CGMCC 1.6855</strain>
    </source>
</reference>
<proteinExistence type="predicted"/>
<dbReference type="InterPro" id="IPR008969">
    <property type="entry name" value="CarboxyPept-like_regulatory"/>
</dbReference>
<dbReference type="PANTHER" id="PTHR30069:SF29">
    <property type="entry name" value="HEMOGLOBIN AND HEMOGLOBIN-HAPTOGLOBIN-BINDING PROTEIN 1-RELATED"/>
    <property type="match status" value="1"/>
</dbReference>
<dbReference type="GO" id="GO:0044718">
    <property type="term" value="P:siderophore transmembrane transport"/>
    <property type="evidence" value="ECO:0007669"/>
    <property type="project" value="TreeGrafter"/>
</dbReference>
<dbReference type="GO" id="GO:0015344">
    <property type="term" value="F:siderophore uptake transmembrane transporter activity"/>
    <property type="evidence" value="ECO:0007669"/>
    <property type="project" value="TreeGrafter"/>
</dbReference>
<dbReference type="InterPro" id="IPR039426">
    <property type="entry name" value="TonB-dep_rcpt-like"/>
</dbReference>
<organism evidence="2 3">
    <name type="scientific">Sphingobacterium siyangense</name>
    <dbReference type="NCBI Taxonomy" id="459529"/>
    <lineage>
        <taxon>Bacteria</taxon>
        <taxon>Pseudomonadati</taxon>
        <taxon>Bacteroidota</taxon>
        <taxon>Sphingobacteriia</taxon>
        <taxon>Sphingobacteriales</taxon>
        <taxon>Sphingobacteriaceae</taxon>
        <taxon>Sphingobacterium</taxon>
    </lineage>
</organism>
<dbReference type="Proteomes" id="UP000315908">
    <property type="component" value="Unassembled WGS sequence"/>
</dbReference>
<dbReference type="Pfam" id="PF13715">
    <property type="entry name" value="CarbopepD_reg_2"/>
    <property type="match status" value="1"/>
</dbReference>
<sequence>MKDRILYRLLFLCWLVIVMCSKSMGQNSPTDSQISIDTHNKQIIQILVEIHKTYDISMSYDEQIFNKDIIYSRSFNKSSLEEVLNYLLKDSNIGFTMINRALIFYKEDKTFTIKGRVVDSLSGENLIGATLLIAAKSKSSLSNKYGFYSLTLPLETNVCVVSYVGYKTKIVRFSPDMEFGTFLIKLSPLDMNLSEIVINGDSIGRSKQLQVLNGKIDWNRARRSSFYKGEADIIKVLQMQNGVNGLTEGGSNLFVRGSGKDQNLILLDEAVVYNPSHLFGLTSVFNPDILKHTQIYKDAIPSNFGGRISSIMEMSTRDGDVNTVHVFGGASLLVARIGAEGPLIKKGKGSFLVTARSSISNVFNKEYRLFNVKGNYSDYNAKLNYAIGDRHRVYVSGYIGQDKVVAPNKNTNHWGNWASTLRWNYVHSPRLFMNLSAIFSNYSNRLDISKPESPENRTWLTQIRDFSLKTDFTYFGGLDRMLDFGIQGTLHRFKPGEISPVDLAKEENIFRAQAYEYAGYVSFNWKIDSSFRVVLGTRLNAFYSTSFGQYYLLNNQYKVLAGDLDKKKTYYGIEPRFSFQYKFADAYYARISYNRVYQYLQLLQNDELAFSSLEAWIPAGQNIKPQYTDAVSFRINRMINGGYIAIDGYWKKMKNQVELIDHAQLILNPFIETQIKQGNGRVYGLEFSFNKRIGPVEGTVLYSYSRSFRKIVGINKGNEYVANYDIPHVAKVSLSYDINTTIHLNTFYVLQSGRPLTYPMGFTEYEGIVMPIYSDRNSHRMPIFSRFDISCSFDLETKKQREKGRLNTLNIGLYNVFDRRNPLYYSFLESGNGSPIVKQTSFSGIVPSVNYAIRF</sequence>
<dbReference type="OrthoDB" id="9803050at2"/>
<dbReference type="SUPFAM" id="SSF56935">
    <property type="entry name" value="Porins"/>
    <property type="match status" value="1"/>
</dbReference>
<keyword evidence="1" id="KW-0732">Signal</keyword>
<evidence type="ECO:0000313" key="3">
    <source>
        <dbReference type="Proteomes" id="UP000315908"/>
    </source>
</evidence>
<dbReference type="SUPFAM" id="SSF49464">
    <property type="entry name" value="Carboxypeptidase regulatory domain-like"/>
    <property type="match status" value="1"/>
</dbReference>
<evidence type="ECO:0000256" key="1">
    <source>
        <dbReference type="ARBA" id="ARBA00022729"/>
    </source>
</evidence>
<dbReference type="Gene3D" id="2.60.40.1120">
    <property type="entry name" value="Carboxypeptidase-like, regulatory domain"/>
    <property type="match status" value="1"/>
</dbReference>
<name>A0A562MAN4_9SPHI</name>
<dbReference type="PANTHER" id="PTHR30069">
    <property type="entry name" value="TONB-DEPENDENT OUTER MEMBRANE RECEPTOR"/>
    <property type="match status" value="1"/>
</dbReference>
<protein>
    <submittedName>
        <fullName evidence="2">TonB-dependent receptor-like protein</fullName>
    </submittedName>
</protein>
<evidence type="ECO:0000313" key="2">
    <source>
        <dbReference type="EMBL" id="TWI16985.1"/>
    </source>
</evidence>
<comment type="caution">
    <text evidence="2">The sequence shown here is derived from an EMBL/GenBank/DDBJ whole genome shotgun (WGS) entry which is preliminary data.</text>
</comment>
<dbReference type="RefSeq" id="WP_145329354.1">
    <property type="nucleotide sequence ID" value="NZ_JBPFQP010000016.1"/>
</dbReference>
<keyword evidence="2" id="KW-0675">Receptor</keyword>